<organism evidence="2 3">
    <name type="scientific">Hyphomonas neptunium (strain ATCC 15444)</name>
    <dbReference type="NCBI Taxonomy" id="228405"/>
    <lineage>
        <taxon>Bacteria</taxon>
        <taxon>Pseudomonadati</taxon>
        <taxon>Pseudomonadota</taxon>
        <taxon>Alphaproteobacteria</taxon>
        <taxon>Hyphomonadales</taxon>
        <taxon>Hyphomonadaceae</taxon>
        <taxon>Hyphomonas</taxon>
    </lineage>
</organism>
<keyword evidence="2" id="KW-0449">Lipoprotein</keyword>
<dbReference type="KEGG" id="hne:HNE_2872"/>
<evidence type="ECO:0000313" key="3">
    <source>
        <dbReference type="Proteomes" id="UP000001959"/>
    </source>
</evidence>
<dbReference type="AlphaFoldDB" id="Q0BY93"/>
<accession>Q0BY93</accession>
<feature type="chain" id="PRO_5004169427" evidence="1">
    <location>
        <begin position="24"/>
        <end position="169"/>
    </location>
</feature>
<evidence type="ECO:0000313" key="2">
    <source>
        <dbReference type="EMBL" id="ABI76174.1"/>
    </source>
</evidence>
<proteinExistence type="predicted"/>
<dbReference type="HOGENOM" id="CLU_1576370_0_0_5"/>
<evidence type="ECO:0000256" key="1">
    <source>
        <dbReference type="SAM" id="SignalP"/>
    </source>
</evidence>
<gene>
    <name evidence="2" type="ordered locus">HNE_2872</name>
</gene>
<dbReference type="EMBL" id="CP000158">
    <property type="protein sequence ID" value="ABI76174.1"/>
    <property type="molecule type" value="Genomic_DNA"/>
</dbReference>
<name>Q0BY93_HYPNA</name>
<reference evidence="2 3" key="1">
    <citation type="journal article" date="2006" name="J. Bacteriol.">
        <title>Comparative genomic evidence for a close relationship between the dimorphic prosthecate bacteria Hyphomonas neptunium and Caulobacter crescentus.</title>
        <authorList>
            <person name="Badger J.H."/>
            <person name="Hoover T.R."/>
            <person name="Brun Y.V."/>
            <person name="Weiner R.M."/>
            <person name="Laub M.T."/>
            <person name="Alexandre G."/>
            <person name="Mrazek J."/>
            <person name="Ren Q."/>
            <person name="Paulsen I.T."/>
            <person name="Nelson K.E."/>
            <person name="Khouri H.M."/>
            <person name="Radune D."/>
            <person name="Sosa J."/>
            <person name="Dodson R.J."/>
            <person name="Sullivan S.A."/>
            <person name="Rosovitz M.J."/>
            <person name="Madupu R."/>
            <person name="Brinkac L.M."/>
            <person name="Durkin A.S."/>
            <person name="Daugherty S.C."/>
            <person name="Kothari S.P."/>
            <person name="Giglio M.G."/>
            <person name="Zhou L."/>
            <person name="Haft D.H."/>
            <person name="Selengut J.D."/>
            <person name="Davidsen T.M."/>
            <person name="Yang Q."/>
            <person name="Zafar N."/>
            <person name="Ward N.L."/>
        </authorList>
    </citation>
    <scope>NUCLEOTIDE SEQUENCE [LARGE SCALE GENOMIC DNA]</scope>
    <source>
        <strain evidence="2 3">ATCC 15444</strain>
    </source>
</reference>
<dbReference type="Proteomes" id="UP000001959">
    <property type="component" value="Chromosome"/>
</dbReference>
<feature type="signal peptide" evidence="1">
    <location>
        <begin position="1"/>
        <end position="23"/>
    </location>
</feature>
<keyword evidence="3" id="KW-1185">Reference proteome</keyword>
<dbReference type="PROSITE" id="PS51257">
    <property type="entry name" value="PROKAR_LIPOPROTEIN"/>
    <property type="match status" value="1"/>
</dbReference>
<dbReference type="RefSeq" id="WP_011647847.1">
    <property type="nucleotide sequence ID" value="NC_008358.1"/>
</dbReference>
<protein>
    <submittedName>
        <fullName evidence="2">Putative lipoprotein</fullName>
    </submittedName>
</protein>
<keyword evidence="1" id="KW-0732">Signal</keyword>
<sequence>MPGRRISRTTAGMGAVLGGALLAACASMPGAGDAGWRKLTQVEKRFAIFMDDPAPEPVDGLATFRLVYIYAPGAVKHEGQEVSWQEYSAMTINCAEDTVKVGPRTRYAPDGSVIASDDTQEFVAIIGPAIVRAADLSCRGVAAPEQVILPDGADWREAARANIAASEPF</sequence>